<sequence length="145" mass="16590">MMKLFLVVSICVALFLSLTDFSGESPKHGESMLTVHFPEFRLIPKPGSRRNAKRGSELMGVDMLFLEESFPFPFKRPTAYFGEQKQTATWSTLKDRSQEAQRVMLTIRLERDVTVCVCLTPWLAFITNLKATEVNQVLSLEEKEV</sequence>
<gene>
    <name evidence="2" type="ORF">F2Q70_00008717</name>
</gene>
<feature type="signal peptide" evidence="1">
    <location>
        <begin position="1"/>
        <end position="23"/>
    </location>
</feature>
<dbReference type="AlphaFoldDB" id="A0A8S9M6S6"/>
<organism evidence="2">
    <name type="scientific">Brassica cretica</name>
    <name type="common">Mustard</name>
    <dbReference type="NCBI Taxonomy" id="69181"/>
    <lineage>
        <taxon>Eukaryota</taxon>
        <taxon>Viridiplantae</taxon>
        <taxon>Streptophyta</taxon>
        <taxon>Embryophyta</taxon>
        <taxon>Tracheophyta</taxon>
        <taxon>Spermatophyta</taxon>
        <taxon>Magnoliopsida</taxon>
        <taxon>eudicotyledons</taxon>
        <taxon>Gunneridae</taxon>
        <taxon>Pentapetalae</taxon>
        <taxon>rosids</taxon>
        <taxon>malvids</taxon>
        <taxon>Brassicales</taxon>
        <taxon>Brassicaceae</taxon>
        <taxon>Brassiceae</taxon>
        <taxon>Brassica</taxon>
    </lineage>
</organism>
<reference evidence="2" key="1">
    <citation type="submission" date="2019-12" db="EMBL/GenBank/DDBJ databases">
        <title>Genome sequencing and annotation of Brassica cretica.</title>
        <authorList>
            <person name="Studholme D.J."/>
            <person name="Sarris P.F."/>
        </authorList>
    </citation>
    <scope>NUCLEOTIDE SEQUENCE</scope>
    <source>
        <strain evidence="2">PFS-102/07</strain>
        <tissue evidence="2">Leaf</tissue>
    </source>
</reference>
<protein>
    <submittedName>
        <fullName evidence="2">Uncharacterized protein</fullName>
    </submittedName>
</protein>
<accession>A0A8S9M6S6</accession>
<comment type="caution">
    <text evidence="2">The sequence shown here is derived from an EMBL/GenBank/DDBJ whole genome shotgun (WGS) entry which is preliminary data.</text>
</comment>
<name>A0A8S9M6S6_BRACR</name>
<dbReference type="EMBL" id="QGKY02000089">
    <property type="protein sequence ID" value="KAF2613621.1"/>
    <property type="molecule type" value="Genomic_DNA"/>
</dbReference>
<proteinExistence type="predicted"/>
<evidence type="ECO:0000313" key="2">
    <source>
        <dbReference type="EMBL" id="KAF2613621.1"/>
    </source>
</evidence>
<evidence type="ECO:0000256" key="1">
    <source>
        <dbReference type="SAM" id="SignalP"/>
    </source>
</evidence>
<feature type="chain" id="PRO_5035795678" evidence="1">
    <location>
        <begin position="24"/>
        <end position="145"/>
    </location>
</feature>
<keyword evidence="1" id="KW-0732">Signal</keyword>